<evidence type="ECO:0000256" key="5">
    <source>
        <dbReference type="ARBA" id="ARBA00022705"/>
    </source>
</evidence>
<dbReference type="GO" id="GO:0003677">
    <property type="term" value="F:DNA binding"/>
    <property type="evidence" value="ECO:0007669"/>
    <property type="project" value="InterPro"/>
</dbReference>
<evidence type="ECO:0000259" key="10">
    <source>
        <dbReference type="Pfam" id="PF06144"/>
    </source>
</evidence>
<dbReference type="GO" id="GO:0003887">
    <property type="term" value="F:DNA-directed DNA polymerase activity"/>
    <property type="evidence" value="ECO:0007669"/>
    <property type="project" value="UniProtKB-UniRule"/>
</dbReference>
<reference evidence="12 13" key="1">
    <citation type="submission" date="2013-07" db="EMBL/GenBank/DDBJ databases">
        <title>Comparative Genomic and Metabolomic Analysis of Twelve Strains of Pseudoalteromonas luteoviolacea.</title>
        <authorList>
            <person name="Vynne N.G."/>
            <person name="Mansson M."/>
            <person name="Gram L."/>
        </authorList>
    </citation>
    <scope>NUCLEOTIDE SEQUENCE [LARGE SCALE GENOMIC DNA]</scope>
    <source>
        <strain evidence="12 13">NCIMB 1942</strain>
    </source>
</reference>
<dbReference type="GO" id="GO:0006261">
    <property type="term" value="P:DNA-templated DNA replication"/>
    <property type="evidence" value="ECO:0007669"/>
    <property type="project" value="TreeGrafter"/>
</dbReference>
<gene>
    <name evidence="12" type="ORF">N482_03160</name>
</gene>
<evidence type="ECO:0000256" key="4">
    <source>
        <dbReference type="ARBA" id="ARBA00022695"/>
    </source>
</evidence>
<dbReference type="NCBIfam" id="TIGR01128">
    <property type="entry name" value="holA"/>
    <property type="match status" value="1"/>
</dbReference>
<dbReference type="GO" id="GO:0009360">
    <property type="term" value="C:DNA polymerase III complex"/>
    <property type="evidence" value="ECO:0007669"/>
    <property type="project" value="UniProtKB-UniRule"/>
</dbReference>
<keyword evidence="3" id="KW-0808">Transferase</keyword>
<dbReference type="PANTHER" id="PTHR34388:SF1">
    <property type="entry name" value="DNA POLYMERASE III SUBUNIT DELTA"/>
    <property type="match status" value="1"/>
</dbReference>
<protein>
    <recommendedName>
        <fullName evidence="2 9">DNA polymerase III subunit delta</fullName>
        <ecNumber evidence="1 9">2.7.7.7</ecNumber>
    </recommendedName>
</protein>
<evidence type="ECO:0000259" key="11">
    <source>
        <dbReference type="Pfam" id="PF14840"/>
    </source>
</evidence>
<evidence type="ECO:0000256" key="3">
    <source>
        <dbReference type="ARBA" id="ARBA00022679"/>
    </source>
</evidence>
<dbReference type="InterPro" id="IPR032780">
    <property type="entry name" value="DNA_pol3_delt_C"/>
</dbReference>
<proteinExistence type="inferred from homology"/>
<evidence type="ECO:0000313" key="13">
    <source>
        <dbReference type="Proteomes" id="UP000076587"/>
    </source>
</evidence>
<dbReference type="AlphaFoldDB" id="A0A166YZI0"/>
<evidence type="ECO:0000256" key="6">
    <source>
        <dbReference type="ARBA" id="ARBA00022932"/>
    </source>
</evidence>
<feature type="domain" description="DNA polymerase III subunit delta C-terminal" evidence="11">
    <location>
        <begin position="218"/>
        <end position="333"/>
    </location>
</feature>
<accession>A0A166YZI0</accession>
<dbReference type="InterPro" id="IPR027417">
    <property type="entry name" value="P-loop_NTPase"/>
</dbReference>
<evidence type="ECO:0000256" key="7">
    <source>
        <dbReference type="ARBA" id="ARBA00034754"/>
    </source>
</evidence>
<dbReference type="Proteomes" id="UP000076587">
    <property type="component" value="Unassembled WGS sequence"/>
</dbReference>
<dbReference type="InterPro" id="IPR005790">
    <property type="entry name" value="DNA_polIII_delta"/>
</dbReference>
<dbReference type="SUPFAM" id="SSF52540">
    <property type="entry name" value="P-loop containing nucleoside triphosphate hydrolases"/>
    <property type="match status" value="1"/>
</dbReference>
<dbReference type="CDD" id="cd18138">
    <property type="entry name" value="HLD_clamp_pol_III_delta"/>
    <property type="match status" value="1"/>
</dbReference>
<dbReference type="Gene3D" id="1.20.272.10">
    <property type="match status" value="1"/>
</dbReference>
<keyword evidence="4" id="KW-0548">Nucleotidyltransferase</keyword>
<dbReference type="PANTHER" id="PTHR34388">
    <property type="entry name" value="DNA POLYMERASE III SUBUNIT DELTA"/>
    <property type="match status" value="1"/>
</dbReference>
<dbReference type="InterPro" id="IPR010372">
    <property type="entry name" value="DNA_pol3_delta_N"/>
</dbReference>
<evidence type="ECO:0000256" key="2">
    <source>
        <dbReference type="ARBA" id="ARBA00017703"/>
    </source>
</evidence>
<evidence type="ECO:0000313" key="12">
    <source>
        <dbReference type="EMBL" id="KZN43658.1"/>
    </source>
</evidence>
<dbReference type="EC" id="2.7.7.7" evidence="1 9"/>
<name>A0A166YZI0_9GAMM</name>
<feature type="domain" description="DNA polymerase III delta N-terminal" evidence="10">
    <location>
        <begin position="20"/>
        <end position="138"/>
    </location>
</feature>
<dbReference type="SUPFAM" id="SSF48019">
    <property type="entry name" value="post-AAA+ oligomerization domain-like"/>
    <property type="match status" value="1"/>
</dbReference>
<dbReference type="EMBL" id="AUXT01000205">
    <property type="protein sequence ID" value="KZN43658.1"/>
    <property type="molecule type" value="Genomic_DNA"/>
</dbReference>
<sequence length="355" mass="39865">MRCYANQLAGQLKQGLQPFYIILGEEPFQEGNCALSVRKAAKKQGFDEVIKFAILPGFDWQELLAQYNSMSLFSAKTLIELDLNQQKPPTQGTAILKEIASNINPDVILIVKGNKASQEIQRTAWFKGLEKSGVFVPCYPLTGYHLEKWLDEECKRLKVNLKHDAKRSLLAATEGNLLAASQELEKLSLLYKDNLIDQQQLMSGLLNQAKFDIFDLNEGLLKGNPGYIIKILNKLAADNVEPTSVAWTLQNQANVLLTIKRGMVNGQPISQLFKQNNVWKNQQQVTQQALDRITIAQLEKIITLLAQYDSAFKRNVLVAPYQGLAHIALSFCQSLPFVIPYEGAHEERNSGVYKS</sequence>
<keyword evidence="5" id="KW-0235">DNA replication</keyword>
<comment type="similarity">
    <text evidence="7">Belongs to the DNA polymerase HolA subunit family.</text>
</comment>
<dbReference type="Gene3D" id="3.40.50.300">
    <property type="entry name" value="P-loop containing nucleotide triphosphate hydrolases"/>
    <property type="match status" value="1"/>
</dbReference>
<dbReference type="RefSeq" id="WP_063378889.1">
    <property type="nucleotide sequence ID" value="NZ_AUXT01000205.1"/>
</dbReference>
<dbReference type="OrthoDB" id="9770982at2"/>
<evidence type="ECO:0000256" key="9">
    <source>
        <dbReference type="NCBIfam" id="TIGR01128"/>
    </source>
</evidence>
<dbReference type="InterPro" id="IPR008921">
    <property type="entry name" value="DNA_pol3_clamp-load_cplx_C"/>
</dbReference>
<dbReference type="Pfam" id="PF06144">
    <property type="entry name" value="DNA_pol3_delta"/>
    <property type="match status" value="1"/>
</dbReference>
<organism evidence="12 13">
    <name type="scientific">Pseudoalteromonas luteoviolacea NCIMB 1942</name>
    <dbReference type="NCBI Taxonomy" id="1365253"/>
    <lineage>
        <taxon>Bacteria</taxon>
        <taxon>Pseudomonadati</taxon>
        <taxon>Pseudomonadota</taxon>
        <taxon>Gammaproteobacteria</taxon>
        <taxon>Alteromonadales</taxon>
        <taxon>Pseudoalteromonadaceae</taxon>
        <taxon>Pseudoalteromonas</taxon>
    </lineage>
</organism>
<dbReference type="Pfam" id="PF14840">
    <property type="entry name" value="DNA_pol3_delt_C"/>
    <property type="match status" value="1"/>
</dbReference>
<keyword evidence="6" id="KW-0239">DNA-directed DNA polymerase</keyword>
<evidence type="ECO:0000256" key="8">
    <source>
        <dbReference type="ARBA" id="ARBA00049244"/>
    </source>
</evidence>
<comment type="catalytic activity">
    <reaction evidence="8">
        <text>DNA(n) + a 2'-deoxyribonucleoside 5'-triphosphate = DNA(n+1) + diphosphate</text>
        <dbReference type="Rhea" id="RHEA:22508"/>
        <dbReference type="Rhea" id="RHEA-COMP:17339"/>
        <dbReference type="Rhea" id="RHEA-COMP:17340"/>
        <dbReference type="ChEBI" id="CHEBI:33019"/>
        <dbReference type="ChEBI" id="CHEBI:61560"/>
        <dbReference type="ChEBI" id="CHEBI:173112"/>
        <dbReference type="EC" id="2.7.7.7"/>
    </reaction>
</comment>
<dbReference type="Gene3D" id="1.10.8.60">
    <property type="match status" value="1"/>
</dbReference>
<evidence type="ECO:0000256" key="1">
    <source>
        <dbReference type="ARBA" id="ARBA00012417"/>
    </source>
</evidence>
<comment type="caution">
    <text evidence="12">The sequence shown here is derived from an EMBL/GenBank/DDBJ whole genome shotgun (WGS) entry which is preliminary data.</text>
</comment>
<dbReference type="PATRIC" id="fig|1365253.3.peg.4579"/>